<comment type="similarity">
    <text evidence="1">Belongs to the protease inhibitor I11 (ecotin) family.</text>
</comment>
<protein>
    <submittedName>
        <fullName evidence="3">Serine protease inhibitor ecotin</fullName>
    </submittedName>
</protein>
<feature type="chain" id="PRO_5045768885" evidence="2">
    <location>
        <begin position="25"/>
        <end position="170"/>
    </location>
</feature>
<keyword evidence="3" id="KW-0646">Protease inhibitor</keyword>
<evidence type="ECO:0000313" key="3">
    <source>
        <dbReference type="EMBL" id="MEY8769435.1"/>
    </source>
</evidence>
<keyword evidence="2" id="KW-0732">Signal</keyword>
<dbReference type="Pfam" id="PF03974">
    <property type="entry name" value="Ecotin"/>
    <property type="match status" value="1"/>
</dbReference>
<dbReference type="Gene3D" id="2.60.40.550">
    <property type="entry name" value="Ecotin"/>
    <property type="match status" value="1"/>
</dbReference>
<dbReference type="PANTHER" id="PTHR35890:SF3">
    <property type="entry name" value="ECOTIN"/>
    <property type="match status" value="1"/>
</dbReference>
<organism evidence="3 4">
    <name type="scientific">Erwinia aeris</name>
    <dbReference type="NCBI Taxonomy" id="3239803"/>
    <lineage>
        <taxon>Bacteria</taxon>
        <taxon>Pseudomonadati</taxon>
        <taxon>Pseudomonadota</taxon>
        <taxon>Gammaproteobacteria</taxon>
        <taxon>Enterobacterales</taxon>
        <taxon>Erwiniaceae</taxon>
        <taxon>Erwinia</taxon>
    </lineage>
</organism>
<reference evidence="3 4" key="1">
    <citation type="submission" date="2024-07" db="EMBL/GenBank/DDBJ databases">
        <authorList>
            <person name="Hebao G."/>
        </authorList>
    </citation>
    <scope>NUCLEOTIDE SEQUENCE [LARGE SCALE GENOMIC DNA]</scope>
    <source>
        <strain evidence="3 4">ACCC 02193</strain>
    </source>
</reference>
<dbReference type="GO" id="GO:0004867">
    <property type="term" value="F:serine-type endopeptidase inhibitor activity"/>
    <property type="evidence" value="ECO:0007669"/>
    <property type="project" value="UniProtKB-KW"/>
</dbReference>
<evidence type="ECO:0000256" key="2">
    <source>
        <dbReference type="SAM" id="SignalP"/>
    </source>
</evidence>
<keyword evidence="4" id="KW-1185">Reference proteome</keyword>
<gene>
    <name evidence="3" type="primary">eco</name>
    <name evidence="3" type="ORF">AB6T85_03140</name>
</gene>
<sequence>MIRTPTLAVCLLITAGCLSASTFAQQQSSDNLAPYPKPEKGISRQIIQLPERKHEELYKVELMIGQTLEVDCNQHLLLGQLHSKTVDGWGYDYYVYEAAKSPDSGAMHISTRMACPAGKKEKKFVPANLGADGMLRYNSKLPVVVYTPENIEVKYRIWKADDKINAAEVR</sequence>
<feature type="signal peptide" evidence="2">
    <location>
        <begin position="1"/>
        <end position="24"/>
    </location>
</feature>
<evidence type="ECO:0000256" key="1">
    <source>
        <dbReference type="ARBA" id="ARBA00010558"/>
    </source>
</evidence>
<evidence type="ECO:0000313" key="4">
    <source>
        <dbReference type="Proteomes" id="UP001565243"/>
    </source>
</evidence>
<dbReference type="SUPFAM" id="SSF49772">
    <property type="entry name" value="Ecotin, trypsin inhibitor"/>
    <property type="match status" value="1"/>
</dbReference>
<dbReference type="Gene3D" id="4.10.1230.10">
    <property type="entry name" value="Ecotin, trypsin inhibitor"/>
    <property type="match status" value="1"/>
</dbReference>
<dbReference type="NCBIfam" id="NF002987">
    <property type="entry name" value="PRK03719.1"/>
    <property type="match status" value="1"/>
</dbReference>
<dbReference type="InterPro" id="IPR027438">
    <property type="entry name" value="Ecotin_C"/>
</dbReference>
<dbReference type="Proteomes" id="UP001565243">
    <property type="component" value="Unassembled WGS sequence"/>
</dbReference>
<proteinExistence type="inferred from homology"/>
<keyword evidence="3" id="KW-0722">Serine protease inhibitor</keyword>
<dbReference type="PROSITE" id="PS51257">
    <property type="entry name" value="PROKAR_LIPOPROTEIN"/>
    <property type="match status" value="1"/>
</dbReference>
<dbReference type="PIRSF" id="PIRSF006865">
    <property type="entry name" value="Prot_inh_ecotin"/>
    <property type="match status" value="1"/>
</dbReference>
<dbReference type="RefSeq" id="WP_301250925.1">
    <property type="nucleotide sequence ID" value="NZ_JBGFFX010000001.1"/>
</dbReference>
<dbReference type="InterPro" id="IPR036198">
    <property type="entry name" value="Ecotin_sf"/>
</dbReference>
<accession>A0ABV4E3D7</accession>
<dbReference type="InterPro" id="IPR005658">
    <property type="entry name" value="Prot_inh_ecotin"/>
</dbReference>
<comment type="caution">
    <text evidence="3">The sequence shown here is derived from an EMBL/GenBank/DDBJ whole genome shotgun (WGS) entry which is preliminary data.</text>
</comment>
<dbReference type="EMBL" id="JBGFFX010000001">
    <property type="protein sequence ID" value="MEY8769435.1"/>
    <property type="molecule type" value="Genomic_DNA"/>
</dbReference>
<dbReference type="PANTHER" id="PTHR35890">
    <property type="match status" value="1"/>
</dbReference>
<name>A0ABV4E3D7_9GAMM</name>